<keyword evidence="7 10" id="KW-0106">Calcium</keyword>
<evidence type="ECO:0000256" key="9">
    <source>
        <dbReference type="ARBA" id="ARBA00025679"/>
    </source>
</evidence>
<dbReference type="EC" id="4.2.2.2" evidence="10"/>
<comment type="catalytic activity">
    <reaction evidence="1 10">
        <text>Eliminative cleavage of (1-&gt;4)-alpha-D-galacturonan to give oligosaccharides with 4-deoxy-alpha-D-galact-4-enuronosyl groups at their non-reducing ends.</text>
        <dbReference type="EC" id="4.2.2.2"/>
    </reaction>
</comment>
<evidence type="ECO:0000256" key="10">
    <source>
        <dbReference type="RuleBase" id="RU367009"/>
    </source>
</evidence>
<keyword evidence="5 10" id="KW-0964">Secreted</keyword>
<keyword evidence="8 10" id="KW-0456">Lyase</keyword>
<dbReference type="InterPro" id="IPR004898">
    <property type="entry name" value="Pectate_lyase_PlyH/PlyE-like"/>
</dbReference>
<evidence type="ECO:0000256" key="1">
    <source>
        <dbReference type="ARBA" id="ARBA00000695"/>
    </source>
</evidence>
<dbReference type="GO" id="GO:0005576">
    <property type="term" value="C:extracellular region"/>
    <property type="evidence" value="ECO:0007669"/>
    <property type="project" value="UniProtKB-SubCell"/>
</dbReference>
<evidence type="ECO:0000256" key="8">
    <source>
        <dbReference type="ARBA" id="ARBA00023239"/>
    </source>
</evidence>
<dbReference type="PANTHER" id="PTHR33407:SF9">
    <property type="entry name" value="PECTATE LYASE F-RELATED"/>
    <property type="match status" value="1"/>
</dbReference>
<dbReference type="InterPro" id="IPR011050">
    <property type="entry name" value="Pectin_lyase_fold/virulence"/>
</dbReference>
<keyword evidence="6" id="KW-0732">Signal</keyword>
<sequence length="202" mass="20933">MVYYYSQCIAGTATTTTKSSSTTTKTSTSSTKTSTSSTKTSSSTKTTSTSTKTSSTTGSGSTPTGITTTLPASSGYVALPTASLISGSFDGGMKRYDRAGSSGDCQGQTETGEEDAVFILASGATISNVIIGAAQAEGIHCRGPCTLKNIWWEDVCEDAATFKQTGSGDVSYIIGGGAFHAEDKMYVAYIYSSYQLDLPYIN</sequence>
<reference evidence="12 13" key="1">
    <citation type="submission" date="2014-04" db="EMBL/GenBank/DDBJ databases">
        <authorList>
            <consortium name="DOE Joint Genome Institute"/>
            <person name="Kuo A."/>
            <person name="Zuccaro A."/>
            <person name="Kohler A."/>
            <person name="Nagy L.G."/>
            <person name="Floudas D."/>
            <person name="Copeland A."/>
            <person name="Barry K.W."/>
            <person name="Cichocki N."/>
            <person name="Veneault-Fourrey C."/>
            <person name="LaButti K."/>
            <person name="Lindquist E.A."/>
            <person name="Lipzen A."/>
            <person name="Lundell T."/>
            <person name="Morin E."/>
            <person name="Murat C."/>
            <person name="Sun H."/>
            <person name="Tunlid A."/>
            <person name="Henrissat B."/>
            <person name="Grigoriev I.V."/>
            <person name="Hibbett D.S."/>
            <person name="Martin F."/>
            <person name="Nordberg H.P."/>
            <person name="Cantor M.N."/>
            <person name="Hua S.X."/>
        </authorList>
    </citation>
    <scope>NUCLEOTIDE SEQUENCE [LARGE SCALE GENOMIC DNA]</scope>
    <source>
        <strain evidence="12 13">MAFF 305830</strain>
    </source>
</reference>
<comment type="cofactor">
    <cofactor evidence="2 10">
        <name>Ca(2+)</name>
        <dbReference type="ChEBI" id="CHEBI:29108"/>
    </cofactor>
</comment>
<accession>A0A0C2XJH5</accession>
<evidence type="ECO:0000256" key="6">
    <source>
        <dbReference type="ARBA" id="ARBA00022729"/>
    </source>
</evidence>
<evidence type="ECO:0000313" key="13">
    <source>
        <dbReference type="Proteomes" id="UP000054097"/>
    </source>
</evidence>
<dbReference type="GO" id="GO:0045490">
    <property type="term" value="P:pectin catabolic process"/>
    <property type="evidence" value="ECO:0007669"/>
    <property type="project" value="TreeGrafter"/>
</dbReference>
<proteinExistence type="inferred from homology"/>
<feature type="region of interest" description="Disordered" evidence="11">
    <location>
        <begin position="17"/>
        <end position="67"/>
    </location>
</feature>
<dbReference type="AlphaFoldDB" id="A0A0C2XJH5"/>
<comment type="function">
    <text evidence="9 10">Pectinolytic enzyme consist of four classes of enzymes: pectin lyase, polygalacturonase, pectin methylesterase and rhamnogalacturonase. Among pectinolytic enzymes, pectin lyase is the most important in depolymerization of pectin, since it cleaves internal glycosidic bonds of highly methylated pectins. Favors pectate, the anion, over pectin, the methyl ester.</text>
</comment>
<dbReference type="OrthoDB" id="441042at2759"/>
<dbReference type="Proteomes" id="UP000054097">
    <property type="component" value="Unassembled WGS sequence"/>
</dbReference>
<evidence type="ECO:0000256" key="7">
    <source>
        <dbReference type="ARBA" id="ARBA00022837"/>
    </source>
</evidence>
<dbReference type="GO" id="GO:0030570">
    <property type="term" value="F:pectate lyase activity"/>
    <property type="evidence" value="ECO:0007669"/>
    <property type="project" value="UniProtKB-UniRule"/>
</dbReference>
<evidence type="ECO:0000256" key="4">
    <source>
        <dbReference type="ARBA" id="ARBA00006463"/>
    </source>
</evidence>
<reference evidence="13" key="2">
    <citation type="submission" date="2015-01" db="EMBL/GenBank/DDBJ databases">
        <title>Evolutionary Origins and Diversification of the Mycorrhizal Mutualists.</title>
        <authorList>
            <consortium name="DOE Joint Genome Institute"/>
            <consortium name="Mycorrhizal Genomics Consortium"/>
            <person name="Kohler A."/>
            <person name="Kuo A."/>
            <person name="Nagy L.G."/>
            <person name="Floudas D."/>
            <person name="Copeland A."/>
            <person name="Barry K.W."/>
            <person name="Cichocki N."/>
            <person name="Veneault-Fourrey C."/>
            <person name="LaButti K."/>
            <person name="Lindquist E.A."/>
            <person name="Lipzen A."/>
            <person name="Lundell T."/>
            <person name="Morin E."/>
            <person name="Murat C."/>
            <person name="Riley R."/>
            <person name="Ohm R."/>
            <person name="Sun H."/>
            <person name="Tunlid A."/>
            <person name="Henrissat B."/>
            <person name="Grigoriev I.V."/>
            <person name="Hibbett D.S."/>
            <person name="Martin F."/>
        </authorList>
    </citation>
    <scope>NUCLEOTIDE SEQUENCE [LARGE SCALE GENOMIC DNA]</scope>
    <source>
        <strain evidence="13">MAFF 305830</strain>
    </source>
</reference>
<dbReference type="HOGENOM" id="CLU_1355389_0_0_1"/>
<dbReference type="InterPro" id="IPR012334">
    <property type="entry name" value="Pectin_lyas_fold"/>
</dbReference>
<organism evidence="12 13">
    <name type="scientific">Serendipita vermifera MAFF 305830</name>
    <dbReference type="NCBI Taxonomy" id="933852"/>
    <lineage>
        <taxon>Eukaryota</taxon>
        <taxon>Fungi</taxon>
        <taxon>Dikarya</taxon>
        <taxon>Basidiomycota</taxon>
        <taxon>Agaricomycotina</taxon>
        <taxon>Agaricomycetes</taxon>
        <taxon>Sebacinales</taxon>
        <taxon>Serendipitaceae</taxon>
        <taxon>Serendipita</taxon>
    </lineage>
</organism>
<gene>
    <name evidence="12" type="ORF">M408DRAFT_23006</name>
</gene>
<name>A0A0C2XJH5_SERVB</name>
<protein>
    <recommendedName>
        <fullName evidence="10">Pectate lyase</fullName>
        <ecNumber evidence="10">4.2.2.2</ecNumber>
    </recommendedName>
</protein>
<evidence type="ECO:0000256" key="3">
    <source>
        <dbReference type="ARBA" id="ARBA00004613"/>
    </source>
</evidence>
<evidence type="ECO:0000256" key="2">
    <source>
        <dbReference type="ARBA" id="ARBA00001913"/>
    </source>
</evidence>
<keyword evidence="13" id="KW-1185">Reference proteome</keyword>
<comment type="subcellular location">
    <subcellularLocation>
        <location evidence="3 10">Secreted</location>
    </subcellularLocation>
</comment>
<dbReference type="STRING" id="933852.A0A0C2XJH5"/>
<evidence type="ECO:0000313" key="12">
    <source>
        <dbReference type="EMBL" id="KIM29202.1"/>
    </source>
</evidence>
<dbReference type="EMBL" id="KN824289">
    <property type="protein sequence ID" value="KIM29202.1"/>
    <property type="molecule type" value="Genomic_DNA"/>
</dbReference>
<dbReference type="SUPFAM" id="SSF51126">
    <property type="entry name" value="Pectin lyase-like"/>
    <property type="match status" value="1"/>
</dbReference>
<dbReference type="Gene3D" id="2.160.20.10">
    <property type="entry name" value="Single-stranded right-handed beta-helix, Pectin lyase-like"/>
    <property type="match status" value="1"/>
</dbReference>
<comment type="similarity">
    <text evidence="4 10">Belongs to the polysaccharide lyase 3 family.</text>
</comment>
<evidence type="ECO:0000256" key="11">
    <source>
        <dbReference type="SAM" id="MobiDB-lite"/>
    </source>
</evidence>
<evidence type="ECO:0000256" key="5">
    <source>
        <dbReference type="ARBA" id="ARBA00022525"/>
    </source>
</evidence>
<dbReference type="Pfam" id="PF03211">
    <property type="entry name" value="Pectate_lyase"/>
    <property type="match status" value="1"/>
</dbReference>
<dbReference type="PANTHER" id="PTHR33407">
    <property type="entry name" value="PECTATE LYASE F-RELATED"/>
    <property type="match status" value="1"/>
</dbReference>